<dbReference type="Pfam" id="PF00618">
    <property type="entry name" value="RasGEF_N"/>
    <property type="match status" value="1"/>
</dbReference>
<dbReference type="Proteomes" id="UP000499080">
    <property type="component" value="Unassembled WGS sequence"/>
</dbReference>
<reference evidence="3 5" key="1">
    <citation type="journal article" date="2019" name="Sci. Rep.">
        <title>Orb-weaving spider Araneus ventricosus genome elucidates the spidroin gene catalogue.</title>
        <authorList>
            <person name="Kono N."/>
            <person name="Nakamura H."/>
            <person name="Ohtoshi R."/>
            <person name="Moran D.A.P."/>
            <person name="Shinohara A."/>
            <person name="Yoshida Y."/>
            <person name="Fujiwara M."/>
            <person name="Mori M."/>
            <person name="Tomita M."/>
            <person name="Arakawa K."/>
        </authorList>
    </citation>
    <scope>NUCLEOTIDE SEQUENCE [LARGE SCALE GENOMIC DNA]</scope>
</reference>
<evidence type="ECO:0000256" key="1">
    <source>
        <dbReference type="SAM" id="MobiDB-lite"/>
    </source>
</evidence>
<dbReference type="InterPro" id="IPR000651">
    <property type="entry name" value="Ras-like_Gua-exchang_fac_N"/>
</dbReference>
<dbReference type="SUPFAM" id="SSF48366">
    <property type="entry name" value="Ras GEF"/>
    <property type="match status" value="1"/>
</dbReference>
<organism evidence="3 5">
    <name type="scientific">Araneus ventricosus</name>
    <name type="common">Orbweaver spider</name>
    <name type="synonym">Epeira ventricosa</name>
    <dbReference type="NCBI Taxonomy" id="182803"/>
    <lineage>
        <taxon>Eukaryota</taxon>
        <taxon>Metazoa</taxon>
        <taxon>Ecdysozoa</taxon>
        <taxon>Arthropoda</taxon>
        <taxon>Chelicerata</taxon>
        <taxon>Arachnida</taxon>
        <taxon>Araneae</taxon>
        <taxon>Araneomorphae</taxon>
        <taxon>Entelegynae</taxon>
        <taxon>Araneoidea</taxon>
        <taxon>Araneidae</taxon>
        <taxon>Araneus</taxon>
    </lineage>
</organism>
<dbReference type="AlphaFoldDB" id="A0A4Y2VNG1"/>
<feature type="region of interest" description="Disordered" evidence="1">
    <location>
        <begin position="1"/>
        <end position="40"/>
    </location>
</feature>
<dbReference type="EMBL" id="BGPR01048960">
    <property type="protein sequence ID" value="GBO25948.1"/>
    <property type="molecule type" value="Genomic_DNA"/>
</dbReference>
<dbReference type="InterPro" id="IPR023578">
    <property type="entry name" value="Ras_GEF_dom_sf"/>
</dbReference>
<sequence length="187" mass="20683">SSTASAAAAFAAATAGSSNPPEPISQPQSRAGSRLPSAVGADLKIPNAKAKRESMITTAATMRVLNVLRHWVSKHSQDFDNDPKLLQLTTEFLEELLHNNTLLPAETKAASQLLQMISKPDQEKQTVDLDLLLATPMAHCARTHRCEYYVRRKVVYSGESRIWVWRGAEVIKILYRRVVTNVKPHGL</sequence>
<evidence type="ECO:0000313" key="3">
    <source>
        <dbReference type="EMBL" id="GBO25948.1"/>
    </source>
</evidence>
<proteinExistence type="predicted"/>
<dbReference type="EMBL" id="BGPR01048961">
    <property type="protein sequence ID" value="GBO25949.1"/>
    <property type="molecule type" value="Genomic_DNA"/>
</dbReference>
<keyword evidence="5" id="KW-1185">Reference proteome</keyword>
<name>A0A4Y2VNG1_ARAVE</name>
<evidence type="ECO:0000259" key="2">
    <source>
        <dbReference type="Pfam" id="PF00618"/>
    </source>
</evidence>
<feature type="domain" description="N-terminal Ras-GEF" evidence="2">
    <location>
        <begin position="52"/>
        <end position="92"/>
    </location>
</feature>
<dbReference type="OrthoDB" id="10254377at2759"/>
<dbReference type="Gene3D" id="1.20.870.10">
    <property type="entry name" value="Son of sevenless (SoS) protein Chain: S domain 1"/>
    <property type="match status" value="1"/>
</dbReference>
<protein>
    <recommendedName>
        <fullName evidence="2">N-terminal Ras-GEF domain-containing protein</fullName>
    </recommendedName>
</protein>
<feature type="non-terminal residue" evidence="3">
    <location>
        <position position="1"/>
    </location>
</feature>
<accession>A0A4Y2VNG1</accession>
<gene>
    <name evidence="4" type="ORF">AVEN_268846_1</name>
    <name evidence="3" type="ORF">AVEN_98438_1</name>
</gene>
<feature type="compositionally biased region" description="Low complexity" evidence="1">
    <location>
        <begin position="1"/>
        <end position="18"/>
    </location>
</feature>
<evidence type="ECO:0000313" key="5">
    <source>
        <dbReference type="Proteomes" id="UP000499080"/>
    </source>
</evidence>
<comment type="caution">
    <text evidence="3">The sequence shown here is derived from an EMBL/GenBank/DDBJ whole genome shotgun (WGS) entry which is preliminary data.</text>
</comment>
<evidence type="ECO:0000313" key="4">
    <source>
        <dbReference type="EMBL" id="GBO25949.1"/>
    </source>
</evidence>